<reference evidence="2" key="1">
    <citation type="submission" date="2015-11" db="EMBL/GenBank/DDBJ databases">
        <authorList>
            <person name="Zhang Y."/>
            <person name="Guo Z."/>
        </authorList>
    </citation>
    <scope>NUCLEOTIDE SEQUENCE</scope>
</reference>
<name>A0A173G0C1_GASCM</name>
<feature type="domain" description="Phosphoribosyltransferase" evidence="1">
    <location>
        <begin position="9"/>
        <end position="188"/>
    </location>
</feature>
<dbReference type="Gene3D" id="3.40.50.2020">
    <property type="match status" value="1"/>
</dbReference>
<keyword evidence="2" id="KW-0934">Plastid</keyword>
<gene>
    <name evidence="2" type="primary">orf198</name>
</gene>
<dbReference type="InterPro" id="IPR029057">
    <property type="entry name" value="PRTase-like"/>
</dbReference>
<dbReference type="Pfam" id="PF14681">
    <property type="entry name" value="UPRTase"/>
    <property type="match status" value="1"/>
</dbReference>
<geneLocation type="plastid" evidence="2"/>
<evidence type="ECO:0000313" key="2">
    <source>
        <dbReference type="EMBL" id="ANH09717.1"/>
    </source>
</evidence>
<organism evidence="2">
    <name type="scientific">Gastroclonium compressum</name>
    <name type="common">Red alga</name>
    <name type="synonym">Coeloseira compressa</name>
    <dbReference type="NCBI Taxonomy" id="1852973"/>
    <lineage>
        <taxon>Eukaryota</taxon>
        <taxon>Rhodophyta</taxon>
        <taxon>Florideophyceae</taxon>
        <taxon>Rhodymeniophycidae</taxon>
        <taxon>Rhodymeniales</taxon>
        <taxon>Champiaceae</taxon>
        <taxon>Coeloseira</taxon>
    </lineage>
</organism>
<protein>
    <recommendedName>
        <fullName evidence="1">Phosphoribosyltransferase domain-containing protein</fullName>
    </recommendedName>
</protein>
<sequence length="191" mass="22795">MQLQIYLISHPIIQKLVSEILYCKQDTNYNLYKYEELGFLLMYEVLRKYIVVKKIYIKKVKYIQEIHIQNQKESYIIISDTTKSYKMITRATCLFPKVIIEHIGLNQYKNGYENIVNYTQSLSHKLIYILIVELHLNNYSIIKILDSIIKRDIKNSNQILIICITCSNKILEKLGNKYNNLHIYTTKITYK</sequence>
<dbReference type="SUPFAM" id="SSF53271">
    <property type="entry name" value="PRTase-like"/>
    <property type="match status" value="1"/>
</dbReference>
<proteinExistence type="predicted"/>
<dbReference type="RefSeq" id="YP_009257634.1">
    <property type="nucleotide sequence ID" value="NC_030338.1"/>
</dbReference>
<accession>A0A173G0C1</accession>
<dbReference type="InterPro" id="IPR000836">
    <property type="entry name" value="PRTase_dom"/>
</dbReference>
<dbReference type="GeneID" id="27983297"/>
<evidence type="ECO:0000259" key="1">
    <source>
        <dbReference type="Pfam" id="PF14681"/>
    </source>
</evidence>
<reference evidence="2" key="2">
    <citation type="submission" date="2016-06" db="EMBL/GenBank/DDBJ databases">
        <title>Genomic and phylogenetic analysis of Gastroclonium compressum supports its reinstatement to Coeloseira (Champiaceae, Rhodophyta).</title>
        <authorList>
            <person name="Kilpatrick Z."/>
            <person name="Hughey J.R."/>
        </authorList>
    </citation>
    <scope>NUCLEOTIDE SEQUENCE</scope>
</reference>
<dbReference type="EMBL" id="KU053957">
    <property type="protein sequence ID" value="ANH09717.1"/>
    <property type="molecule type" value="Genomic_DNA"/>
</dbReference>
<dbReference type="AlphaFoldDB" id="A0A173G0C1"/>